<dbReference type="FunFam" id="1.25.40.630:FF:000002">
    <property type="entry name" value="Cleavage stimulating factor 64"/>
    <property type="match status" value="1"/>
</dbReference>
<dbReference type="PANTHER" id="PTHR45735">
    <property type="entry name" value="CLEAVAGE STIMULATION FACTOR SUBUNIT 2"/>
    <property type="match status" value="1"/>
</dbReference>
<dbReference type="PROSITE" id="PS50102">
    <property type="entry name" value="RRM"/>
    <property type="match status" value="1"/>
</dbReference>
<gene>
    <name evidence="6" type="ORF">M569_11764</name>
</gene>
<dbReference type="InterPro" id="IPR012677">
    <property type="entry name" value="Nucleotide-bd_a/b_plait_sf"/>
</dbReference>
<dbReference type="SMART" id="SM00360">
    <property type="entry name" value="RRM"/>
    <property type="match status" value="1"/>
</dbReference>
<dbReference type="Pfam" id="PF00076">
    <property type="entry name" value="RRM_1"/>
    <property type="match status" value="1"/>
</dbReference>
<dbReference type="Pfam" id="PF14304">
    <property type="entry name" value="CSTF_C"/>
    <property type="match status" value="1"/>
</dbReference>
<evidence type="ECO:0000256" key="4">
    <source>
        <dbReference type="SAM" id="MobiDB-lite"/>
    </source>
</evidence>
<keyword evidence="2" id="KW-0539">Nucleus</keyword>
<dbReference type="Gene3D" id="1.10.20.70">
    <property type="entry name" value="Transcription termination and cleavage factor, C-terminal domain"/>
    <property type="match status" value="1"/>
</dbReference>
<evidence type="ECO:0000256" key="3">
    <source>
        <dbReference type="PROSITE-ProRule" id="PRU00176"/>
    </source>
</evidence>
<protein>
    <recommendedName>
        <fullName evidence="5">RRM domain-containing protein</fullName>
    </recommendedName>
</protein>
<comment type="subcellular location">
    <subcellularLocation>
        <location evidence="1">Nucleus</location>
    </subcellularLocation>
</comment>
<accession>S8DT79</accession>
<evidence type="ECO:0000313" key="7">
    <source>
        <dbReference type="Proteomes" id="UP000015453"/>
    </source>
</evidence>
<dbReference type="InterPro" id="IPR038192">
    <property type="entry name" value="CSTF_C_sf"/>
</dbReference>
<keyword evidence="7" id="KW-1185">Reference proteome</keyword>
<proteinExistence type="predicted"/>
<dbReference type="InterPro" id="IPR035979">
    <property type="entry name" value="RBD_domain_sf"/>
</dbReference>
<comment type="caution">
    <text evidence="6">The sequence shown here is derived from an EMBL/GenBank/DDBJ whole genome shotgun (WGS) entry which is preliminary data.</text>
</comment>
<evidence type="ECO:0000259" key="5">
    <source>
        <dbReference type="PROSITE" id="PS50102"/>
    </source>
</evidence>
<evidence type="ECO:0000256" key="2">
    <source>
        <dbReference type="ARBA" id="ARBA00023242"/>
    </source>
</evidence>
<sequence>MGVEEGGGVGNIPYDATEEQIVQICEEVGPVVSFRLVVDRETGKPKGYGFCEYKDEETALSARRNLQGYEINGRHLRVDFAENDKGRVPGSVNADPVKQSTSSSSSAAPLVNQPMGDSVAAAAAAVMAKALLSPQRAAVSRNQSWVQSSESSSSDPLTRHLAGMSKAQLAEIMSEFKAMAKRNEEEARQLLLAIPNLAKALFQAEIMLGMVSSQMLQRPNIRQTLLPQSVSSSSGFSHRSIQVPAAATSSMGYDAVRMIGNSSDDYFDRAAKSTKLNDGRAAAQSVDSAVLQQVMSLTAEQLRSLPPDQQQQVILLQQMLRHVT</sequence>
<dbReference type="GO" id="GO:0031124">
    <property type="term" value="P:mRNA 3'-end processing"/>
    <property type="evidence" value="ECO:0007669"/>
    <property type="project" value="InterPro"/>
</dbReference>
<dbReference type="Gene3D" id="1.25.40.630">
    <property type="match status" value="1"/>
</dbReference>
<feature type="region of interest" description="Disordered" evidence="4">
    <location>
        <begin position="82"/>
        <end position="110"/>
    </location>
</feature>
<organism evidence="6 7">
    <name type="scientific">Genlisea aurea</name>
    <dbReference type="NCBI Taxonomy" id="192259"/>
    <lineage>
        <taxon>Eukaryota</taxon>
        <taxon>Viridiplantae</taxon>
        <taxon>Streptophyta</taxon>
        <taxon>Embryophyta</taxon>
        <taxon>Tracheophyta</taxon>
        <taxon>Spermatophyta</taxon>
        <taxon>Magnoliopsida</taxon>
        <taxon>eudicotyledons</taxon>
        <taxon>Gunneridae</taxon>
        <taxon>Pentapetalae</taxon>
        <taxon>asterids</taxon>
        <taxon>lamiids</taxon>
        <taxon>Lamiales</taxon>
        <taxon>Lentibulariaceae</taxon>
        <taxon>Genlisea</taxon>
    </lineage>
</organism>
<keyword evidence="3" id="KW-0694">RNA-binding</keyword>
<dbReference type="SUPFAM" id="SSF54928">
    <property type="entry name" value="RNA-binding domain, RBD"/>
    <property type="match status" value="1"/>
</dbReference>
<reference evidence="6 7" key="1">
    <citation type="journal article" date="2013" name="BMC Genomics">
        <title>The miniature genome of a carnivorous plant Genlisea aurea contains a low number of genes and short non-coding sequences.</title>
        <authorList>
            <person name="Leushkin E.V."/>
            <person name="Sutormin R.A."/>
            <person name="Nabieva E.R."/>
            <person name="Penin A.A."/>
            <person name="Kondrashov A.S."/>
            <person name="Logacheva M.D."/>
        </authorList>
    </citation>
    <scope>NUCLEOTIDE SEQUENCE [LARGE SCALE GENOMIC DNA]</scope>
</reference>
<evidence type="ECO:0000256" key="1">
    <source>
        <dbReference type="ARBA" id="ARBA00004123"/>
    </source>
</evidence>
<dbReference type="Proteomes" id="UP000015453">
    <property type="component" value="Unassembled WGS sequence"/>
</dbReference>
<dbReference type="GO" id="GO:0005847">
    <property type="term" value="C:mRNA cleavage and polyadenylation specificity factor complex"/>
    <property type="evidence" value="ECO:0007669"/>
    <property type="project" value="TreeGrafter"/>
</dbReference>
<dbReference type="AlphaFoldDB" id="S8DT79"/>
<dbReference type="CDD" id="cd12398">
    <property type="entry name" value="RRM_CSTF2_RNA15_like"/>
    <property type="match status" value="1"/>
</dbReference>
<dbReference type="InterPro" id="IPR000504">
    <property type="entry name" value="RRM_dom"/>
</dbReference>
<dbReference type="Pfam" id="PF14327">
    <property type="entry name" value="CSTF2_hinge"/>
    <property type="match status" value="1"/>
</dbReference>
<dbReference type="EMBL" id="AUSU01005742">
    <property type="protein sequence ID" value="EPS63022.1"/>
    <property type="molecule type" value="Genomic_DNA"/>
</dbReference>
<feature type="domain" description="RRM" evidence="5">
    <location>
        <begin position="9"/>
        <end position="83"/>
    </location>
</feature>
<evidence type="ECO:0000313" key="6">
    <source>
        <dbReference type="EMBL" id="EPS63022.1"/>
    </source>
</evidence>
<name>S8DT79_9LAMI</name>
<dbReference type="InterPro" id="IPR026896">
    <property type="entry name" value="CSTF_C"/>
</dbReference>
<dbReference type="OrthoDB" id="272703at2759"/>
<dbReference type="PANTHER" id="PTHR45735:SF2">
    <property type="entry name" value="CLEAVAGE STIMULATION FACTOR SUBUNIT 2"/>
    <property type="match status" value="1"/>
</dbReference>
<dbReference type="GO" id="GO:0003729">
    <property type="term" value="F:mRNA binding"/>
    <property type="evidence" value="ECO:0007669"/>
    <property type="project" value="TreeGrafter"/>
</dbReference>
<dbReference type="Gene3D" id="3.30.70.330">
    <property type="match status" value="1"/>
</dbReference>
<dbReference type="InterPro" id="IPR025742">
    <property type="entry name" value="CSTF2_hinge"/>
</dbReference>